<gene>
    <name evidence="3" type="ORF">J41TS12_27780</name>
</gene>
<comment type="caution">
    <text evidence="3">The sequence shown here is derived from an EMBL/GenBank/DDBJ whole genome shotgun (WGS) entry which is preliminary data.</text>
</comment>
<evidence type="ECO:0000313" key="3">
    <source>
        <dbReference type="EMBL" id="GIO37917.1"/>
    </source>
</evidence>
<dbReference type="RefSeq" id="WP_212940134.1">
    <property type="nucleotide sequence ID" value="NZ_BORR01000009.1"/>
</dbReference>
<protein>
    <recommendedName>
        <fullName evidence="5">Zinc ribbon domain-containing protein</fullName>
    </recommendedName>
</protein>
<accession>A0A920CIK2</accession>
<feature type="coiled-coil region" evidence="1">
    <location>
        <begin position="185"/>
        <end position="228"/>
    </location>
</feature>
<dbReference type="Proteomes" id="UP000681162">
    <property type="component" value="Unassembled WGS sequence"/>
</dbReference>
<reference evidence="3 4" key="1">
    <citation type="submission" date="2021-03" db="EMBL/GenBank/DDBJ databases">
        <title>Antimicrobial resistance genes in bacteria isolated from Japanese honey, and their potential for conferring macrolide and lincosamide resistance in the American foulbrood pathogen Paenibacillus larvae.</title>
        <authorList>
            <person name="Okamoto M."/>
            <person name="Kumagai M."/>
            <person name="Kanamori H."/>
            <person name="Takamatsu D."/>
        </authorList>
    </citation>
    <scope>NUCLEOTIDE SEQUENCE [LARGE SCALE GENOMIC DNA]</scope>
    <source>
        <strain evidence="3 4">J41TS12</strain>
    </source>
</reference>
<feature type="region of interest" description="Disordered" evidence="2">
    <location>
        <begin position="119"/>
        <end position="157"/>
    </location>
</feature>
<dbReference type="EMBL" id="BORR01000009">
    <property type="protein sequence ID" value="GIO37917.1"/>
    <property type="molecule type" value="Genomic_DNA"/>
</dbReference>
<evidence type="ECO:0008006" key="5">
    <source>
        <dbReference type="Google" id="ProtNLM"/>
    </source>
</evidence>
<evidence type="ECO:0000313" key="4">
    <source>
        <dbReference type="Proteomes" id="UP000681162"/>
    </source>
</evidence>
<name>A0A920CIK2_9BACL</name>
<proteinExistence type="predicted"/>
<dbReference type="AlphaFoldDB" id="A0A920CIK2"/>
<evidence type="ECO:0000256" key="2">
    <source>
        <dbReference type="SAM" id="MobiDB-lite"/>
    </source>
</evidence>
<keyword evidence="1" id="KW-0175">Coiled coil</keyword>
<evidence type="ECO:0000256" key="1">
    <source>
        <dbReference type="SAM" id="Coils"/>
    </source>
</evidence>
<feature type="compositionally biased region" description="Basic and acidic residues" evidence="2">
    <location>
        <begin position="127"/>
        <end position="149"/>
    </location>
</feature>
<organism evidence="3 4">
    <name type="scientific">Paenibacillus antibioticophila</name>
    <dbReference type="NCBI Taxonomy" id="1274374"/>
    <lineage>
        <taxon>Bacteria</taxon>
        <taxon>Bacillati</taxon>
        <taxon>Bacillota</taxon>
        <taxon>Bacilli</taxon>
        <taxon>Bacillales</taxon>
        <taxon>Paenibacillaceae</taxon>
        <taxon>Paenibacillus</taxon>
    </lineage>
</organism>
<keyword evidence="4" id="KW-1185">Reference proteome</keyword>
<feature type="coiled-coil region" evidence="1">
    <location>
        <begin position="58"/>
        <end position="92"/>
    </location>
</feature>
<sequence length="270" mass="31006">MNFFQRIKDGAGKVSDRAQNAVEIGRLNTQITTIEREMGLYHQKMGEVFYDGYRQKDMSEAEKEMLELAKTCDLLVEERDEIRAKIAELKNERLCGACGRTVAEDGLYCQYCGHKLHRPKAASPVRENPKQAEEKIPARDKEPALEPEHLPVLPADPLDFLIPSASREEATASVEAEPEPQTDYLEAEEHEALKQQELERELRRQEELERERRRQEEMDQRIRSWQEVANAREKSSDSLETAIPVVQCQVCSVELVKGTKWCPHCGSEQI</sequence>